<evidence type="ECO:0008006" key="3">
    <source>
        <dbReference type="Google" id="ProtNLM"/>
    </source>
</evidence>
<organism evidence="1 2">
    <name type="scientific">Ktedonobacter robiniae</name>
    <dbReference type="NCBI Taxonomy" id="2778365"/>
    <lineage>
        <taxon>Bacteria</taxon>
        <taxon>Bacillati</taxon>
        <taxon>Chloroflexota</taxon>
        <taxon>Ktedonobacteria</taxon>
        <taxon>Ktedonobacterales</taxon>
        <taxon>Ktedonobacteraceae</taxon>
        <taxon>Ktedonobacter</taxon>
    </lineage>
</organism>
<protein>
    <recommendedName>
        <fullName evidence="3">Peroxidase</fullName>
    </recommendedName>
</protein>
<keyword evidence="2" id="KW-1185">Reference proteome</keyword>
<dbReference type="Proteomes" id="UP000654345">
    <property type="component" value="Unassembled WGS sequence"/>
</dbReference>
<dbReference type="InterPro" id="IPR029032">
    <property type="entry name" value="AhpD-like"/>
</dbReference>
<dbReference type="SUPFAM" id="SSF69118">
    <property type="entry name" value="AhpD-like"/>
    <property type="match status" value="1"/>
</dbReference>
<evidence type="ECO:0000313" key="2">
    <source>
        <dbReference type="Proteomes" id="UP000654345"/>
    </source>
</evidence>
<accession>A0ABQ3UYE9</accession>
<proteinExistence type="predicted"/>
<dbReference type="EMBL" id="BNJG01000002">
    <property type="protein sequence ID" value="GHO57906.1"/>
    <property type="molecule type" value="Genomic_DNA"/>
</dbReference>
<comment type="caution">
    <text evidence="1">The sequence shown here is derived from an EMBL/GenBank/DDBJ whole genome shotgun (WGS) entry which is preliminary data.</text>
</comment>
<name>A0ABQ3UYE9_9CHLR</name>
<gene>
    <name evidence="1" type="ORF">KSB_63810</name>
</gene>
<evidence type="ECO:0000313" key="1">
    <source>
        <dbReference type="EMBL" id="GHO57906.1"/>
    </source>
</evidence>
<dbReference type="Gene3D" id="1.20.1290.10">
    <property type="entry name" value="AhpD-like"/>
    <property type="match status" value="1"/>
</dbReference>
<sequence>MQDWQTAPIDEKIRATLGLLEKMTLTPFEVGPGDIMPLRAAGVSDQAIEDALVVCALFNMIDRLADAFDVEIPSEEGFARTGERLLAMGYL</sequence>
<reference evidence="1 2" key="1">
    <citation type="journal article" date="2021" name="Int. J. Syst. Evol. Microbiol.">
        <title>Reticulibacter mediterranei gen. nov., sp. nov., within the new family Reticulibacteraceae fam. nov., and Ktedonospora formicarum gen. nov., sp. nov., Ktedonobacter robiniae sp. nov., Dictyobacter formicarum sp. nov. and Dictyobacter arantiisoli sp. nov., belonging to the class Ktedonobacteria.</title>
        <authorList>
            <person name="Yabe S."/>
            <person name="Zheng Y."/>
            <person name="Wang C.M."/>
            <person name="Sakai Y."/>
            <person name="Abe K."/>
            <person name="Yokota A."/>
            <person name="Donadio S."/>
            <person name="Cavaletti L."/>
            <person name="Monciardini P."/>
        </authorList>
    </citation>
    <scope>NUCLEOTIDE SEQUENCE [LARGE SCALE GENOMIC DNA]</scope>
    <source>
        <strain evidence="1 2">SOSP1-30</strain>
    </source>
</reference>